<feature type="domain" description="Tudor" evidence="6">
    <location>
        <begin position="85"/>
        <end position="143"/>
    </location>
</feature>
<feature type="region of interest" description="Disordered" evidence="5">
    <location>
        <begin position="244"/>
        <end position="326"/>
    </location>
</feature>
<comment type="caution">
    <text evidence="7">The sequence shown here is derived from an EMBL/GenBank/DDBJ whole genome shotgun (WGS) entry which is preliminary data.</text>
</comment>
<evidence type="ECO:0000256" key="2">
    <source>
        <dbReference type="ARBA" id="ARBA00022763"/>
    </source>
</evidence>
<dbReference type="Gene3D" id="2.30.30.140">
    <property type="match status" value="1"/>
</dbReference>
<dbReference type="CDD" id="cd20404">
    <property type="entry name" value="Tudor_Agenet_AtEML-like"/>
    <property type="match status" value="1"/>
</dbReference>
<name>A0A7J7LUB2_9MAGN</name>
<keyword evidence="2" id="KW-0227">DNA damage</keyword>
<evidence type="ECO:0000259" key="6">
    <source>
        <dbReference type="SMART" id="SM00333"/>
    </source>
</evidence>
<dbReference type="SMART" id="SM00333">
    <property type="entry name" value="TUDOR"/>
    <property type="match status" value="1"/>
</dbReference>
<evidence type="ECO:0000256" key="3">
    <source>
        <dbReference type="ARBA" id="ARBA00023204"/>
    </source>
</evidence>
<organism evidence="7 8">
    <name type="scientific">Kingdonia uniflora</name>
    <dbReference type="NCBI Taxonomy" id="39325"/>
    <lineage>
        <taxon>Eukaryota</taxon>
        <taxon>Viridiplantae</taxon>
        <taxon>Streptophyta</taxon>
        <taxon>Embryophyta</taxon>
        <taxon>Tracheophyta</taxon>
        <taxon>Spermatophyta</taxon>
        <taxon>Magnoliopsida</taxon>
        <taxon>Ranunculales</taxon>
        <taxon>Circaeasteraceae</taxon>
        <taxon>Kingdonia</taxon>
    </lineage>
</organism>
<accession>A0A7J7LUB2</accession>
<proteinExistence type="predicted"/>
<feature type="compositionally biased region" description="Acidic residues" evidence="5">
    <location>
        <begin position="180"/>
        <end position="191"/>
    </location>
</feature>
<dbReference type="PANTHER" id="PTHR12663:SF24">
    <property type="entry name" value="TUDOR DOMAIN-CONTAINING PROTEIN"/>
    <property type="match status" value="1"/>
</dbReference>
<dbReference type="InterPro" id="IPR047365">
    <property type="entry name" value="Tudor_AtPTM-like"/>
</dbReference>
<dbReference type="SUPFAM" id="SSF63748">
    <property type="entry name" value="Tudor/PWWP/MBT"/>
    <property type="match status" value="1"/>
</dbReference>
<feature type="compositionally biased region" description="Basic and acidic residues" evidence="5">
    <location>
        <begin position="248"/>
        <end position="261"/>
    </location>
</feature>
<comment type="subcellular location">
    <subcellularLocation>
        <location evidence="1">Nucleus</location>
    </subcellularLocation>
</comment>
<dbReference type="GO" id="GO:0000785">
    <property type="term" value="C:chromatin"/>
    <property type="evidence" value="ECO:0007669"/>
    <property type="project" value="TreeGrafter"/>
</dbReference>
<evidence type="ECO:0000313" key="8">
    <source>
        <dbReference type="Proteomes" id="UP000541444"/>
    </source>
</evidence>
<dbReference type="GO" id="GO:0007064">
    <property type="term" value="P:mitotic sister chromatid cohesion"/>
    <property type="evidence" value="ECO:0007669"/>
    <property type="project" value="InterPro"/>
</dbReference>
<keyword evidence="8" id="KW-1185">Reference proteome</keyword>
<dbReference type="OrthoDB" id="200660at2759"/>
<dbReference type="InterPro" id="IPR039776">
    <property type="entry name" value="Pds5"/>
</dbReference>
<reference evidence="7 8" key="1">
    <citation type="journal article" date="2020" name="IScience">
        <title>Genome Sequencing of the Endangered Kingdonia uniflora (Circaeasteraceae, Ranunculales) Reveals Potential Mechanisms of Evolutionary Specialization.</title>
        <authorList>
            <person name="Sun Y."/>
            <person name="Deng T."/>
            <person name="Zhang A."/>
            <person name="Moore M.J."/>
            <person name="Landis J.B."/>
            <person name="Lin N."/>
            <person name="Zhang H."/>
            <person name="Zhang X."/>
            <person name="Huang J."/>
            <person name="Zhang X."/>
            <person name="Sun H."/>
            <person name="Wang H."/>
        </authorList>
    </citation>
    <scope>NUCLEOTIDE SEQUENCE [LARGE SCALE GENOMIC DNA]</scope>
    <source>
        <strain evidence="7">TB1705</strain>
        <tissue evidence="7">Leaf</tissue>
    </source>
</reference>
<dbReference type="GO" id="GO:0005634">
    <property type="term" value="C:nucleus"/>
    <property type="evidence" value="ECO:0007669"/>
    <property type="project" value="UniProtKB-SubCell"/>
</dbReference>
<evidence type="ECO:0000313" key="7">
    <source>
        <dbReference type="EMBL" id="KAF6146132.1"/>
    </source>
</evidence>
<feature type="region of interest" description="Disordered" evidence="5">
    <location>
        <begin position="158"/>
        <end position="203"/>
    </location>
</feature>
<sequence>MGDRVSVTKKSTNAKMRVSDLSVDRDKKTDLIRNGVPENPKATSKKRKGPDMKIAEELPVVFLSKLRPRKNILSFRKIDFREADCRRVVGKKIKVYWPDSKKWFKGRIKSFNNKKMFHHVLYDDGDKENLDLTKEQFELEVLPSDSFILPSKLGQHTERIEISSDEDEVIGETGTHEMDNGEPAETTDDDEQNTKPAPDHEQKEMNYDAELIDGNADVDQLIKDMLISNKSNTVNKVSTLLSRKASRDKKAAEVEVKEKQLGEGVKTGEGLLSFKSQDMASDGEDISNDPDSQPAFGDCTNKSGGGTTSKSQKKTISKRGQYINRK</sequence>
<dbReference type="Pfam" id="PF21743">
    <property type="entry name" value="PTM_DIR17_Tudor"/>
    <property type="match status" value="1"/>
</dbReference>
<dbReference type="AlphaFoldDB" id="A0A7J7LUB2"/>
<evidence type="ECO:0000256" key="1">
    <source>
        <dbReference type="ARBA" id="ARBA00004123"/>
    </source>
</evidence>
<evidence type="ECO:0000256" key="5">
    <source>
        <dbReference type="SAM" id="MobiDB-lite"/>
    </source>
</evidence>
<feature type="compositionally biased region" description="Basic and acidic residues" evidence="5">
    <location>
        <begin position="22"/>
        <end position="31"/>
    </location>
</feature>
<dbReference type="PANTHER" id="PTHR12663">
    <property type="entry name" value="ANDROGEN INDUCED INHIBITOR OF PROLIFERATION AS3 / PDS5-RELATED"/>
    <property type="match status" value="1"/>
</dbReference>
<dbReference type="GO" id="GO:0006281">
    <property type="term" value="P:DNA repair"/>
    <property type="evidence" value="ECO:0007669"/>
    <property type="project" value="UniProtKB-KW"/>
</dbReference>
<dbReference type="EMBL" id="JACGCM010002006">
    <property type="protein sequence ID" value="KAF6146132.1"/>
    <property type="molecule type" value="Genomic_DNA"/>
</dbReference>
<protein>
    <recommendedName>
        <fullName evidence="6">Tudor domain-containing protein</fullName>
    </recommendedName>
</protein>
<keyword evidence="3" id="KW-0234">DNA repair</keyword>
<dbReference type="Proteomes" id="UP000541444">
    <property type="component" value="Unassembled WGS sequence"/>
</dbReference>
<evidence type="ECO:0000256" key="4">
    <source>
        <dbReference type="ARBA" id="ARBA00023242"/>
    </source>
</evidence>
<feature type="region of interest" description="Disordered" evidence="5">
    <location>
        <begin position="1"/>
        <end position="50"/>
    </location>
</feature>
<dbReference type="InterPro" id="IPR002999">
    <property type="entry name" value="Tudor"/>
</dbReference>
<keyword evidence="4" id="KW-0539">Nucleus</keyword>
<gene>
    <name evidence="7" type="ORF">GIB67_015570</name>
</gene>